<feature type="compositionally biased region" description="Basic and acidic residues" evidence="1">
    <location>
        <begin position="79"/>
        <end position="97"/>
    </location>
</feature>
<dbReference type="EMBL" id="LAZR01001987">
    <property type="protein sequence ID" value="KKN36123.1"/>
    <property type="molecule type" value="Genomic_DNA"/>
</dbReference>
<gene>
    <name evidence="2" type="ORF">LCGC14_0776670</name>
</gene>
<protein>
    <submittedName>
        <fullName evidence="2">Uncharacterized protein</fullName>
    </submittedName>
</protein>
<feature type="region of interest" description="Disordered" evidence="1">
    <location>
        <begin position="130"/>
        <end position="166"/>
    </location>
</feature>
<feature type="compositionally biased region" description="Basic and acidic residues" evidence="1">
    <location>
        <begin position="150"/>
        <end position="166"/>
    </location>
</feature>
<dbReference type="AlphaFoldDB" id="A0A0F9T3P1"/>
<sequence>MAHQSYEDEYADKAFDGTGPHEMPKSKFPMIYQEGKAKIEGGQIEFCYITSLGKVVKARKPLLSAEEIVEKTKARHARFKEEGPGTRESEESRAERKCISAHPEKCLKEAWEKMDEDTRMEFVMMLSMDSHYGISDPSGPRHTLKRRPRSRETTGNRCRTKSEDFA</sequence>
<comment type="caution">
    <text evidence="2">The sequence shown here is derived from an EMBL/GenBank/DDBJ whole genome shotgun (WGS) entry which is preliminary data.</text>
</comment>
<accession>A0A0F9T3P1</accession>
<evidence type="ECO:0000313" key="2">
    <source>
        <dbReference type="EMBL" id="KKN36123.1"/>
    </source>
</evidence>
<feature type="region of interest" description="Disordered" evidence="1">
    <location>
        <begin position="73"/>
        <end position="97"/>
    </location>
</feature>
<organism evidence="2">
    <name type="scientific">marine sediment metagenome</name>
    <dbReference type="NCBI Taxonomy" id="412755"/>
    <lineage>
        <taxon>unclassified sequences</taxon>
        <taxon>metagenomes</taxon>
        <taxon>ecological metagenomes</taxon>
    </lineage>
</organism>
<name>A0A0F9T3P1_9ZZZZ</name>
<proteinExistence type="predicted"/>
<reference evidence="2" key="1">
    <citation type="journal article" date="2015" name="Nature">
        <title>Complex archaea that bridge the gap between prokaryotes and eukaryotes.</title>
        <authorList>
            <person name="Spang A."/>
            <person name="Saw J.H."/>
            <person name="Jorgensen S.L."/>
            <person name="Zaremba-Niedzwiedzka K."/>
            <person name="Martijn J."/>
            <person name="Lind A.E."/>
            <person name="van Eijk R."/>
            <person name="Schleper C."/>
            <person name="Guy L."/>
            <person name="Ettema T.J."/>
        </authorList>
    </citation>
    <scope>NUCLEOTIDE SEQUENCE</scope>
</reference>
<feature type="region of interest" description="Disordered" evidence="1">
    <location>
        <begin position="1"/>
        <end position="26"/>
    </location>
</feature>
<evidence type="ECO:0000256" key="1">
    <source>
        <dbReference type="SAM" id="MobiDB-lite"/>
    </source>
</evidence>